<dbReference type="Proteomes" id="UP000438699">
    <property type="component" value="Unassembled WGS sequence"/>
</dbReference>
<reference evidence="1 2" key="1">
    <citation type="journal article" date="2017" name="Int. J. Syst. Evol. Microbiol.">
        <title>Desulfovibrio senegalensis sp. nov., a mesophilic sulfate reducer isolated from marine sediment.</title>
        <authorList>
            <person name="Thioye A."/>
            <person name="Gam Z.B.A."/>
            <person name="Mbengue M."/>
            <person name="Cayol J.L."/>
            <person name="Joseph-Bartoli M."/>
            <person name="Toure-Kane C."/>
            <person name="Labat M."/>
        </authorList>
    </citation>
    <scope>NUCLEOTIDE SEQUENCE [LARGE SCALE GENOMIC DNA]</scope>
    <source>
        <strain evidence="1 2">DSM 101509</strain>
    </source>
</reference>
<dbReference type="EMBL" id="WAIE01000007">
    <property type="protein sequence ID" value="KAB1440349.1"/>
    <property type="molecule type" value="Genomic_DNA"/>
</dbReference>
<proteinExistence type="predicted"/>
<name>A0A6N6N1H8_9BACT</name>
<evidence type="ECO:0000313" key="1">
    <source>
        <dbReference type="EMBL" id="KAB1440349.1"/>
    </source>
</evidence>
<comment type="caution">
    <text evidence="1">The sequence shown here is derived from an EMBL/GenBank/DDBJ whole genome shotgun (WGS) entry which is preliminary data.</text>
</comment>
<organism evidence="1 2">
    <name type="scientific">Pseudodesulfovibrio senegalensis</name>
    <dbReference type="NCBI Taxonomy" id="1721087"/>
    <lineage>
        <taxon>Bacteria</taxon>
        <taxon>Pseudomonadati</taxon>
        <taxon>Thermodesulfobacteriota</taxon>
        <taxon>Desulfovibrionia</taxon>
        <taxon>Desulfovibrionales</taxon>
        <taxon>Desulfovibrionaceae</taxon>
    </lineage>
</organism>
<sequence length="76" mass="8614">MMAQLSRSEMFENIKLALEADKRGDHEEAFRIRLRIPLAPHLAMAYKDTLGKEALIESGFDLSEAEAEYGSEWLDG</sequence>
<protein>
    <submittedName>
        <fullName evidence="1">Uncharacterized protein</fullName>
    </submittedName>
</protein>
<evidence type="ECO:0000313" key="2">
    <source>
        <dbReference type="Proteomes" id="UP000438699"/>
    </source>
</evidence>
<accession>A0A6N6N1H8</accession>
<dbReference type="OrthoDB" id="5472266at2"/>
<dbReference type="AlphaFoldDB" id="A0A6N6N1H8"/>
<keyword evidence="2" id="KW-1185">Reference proteome</keyword>
<gene>
    <name evidence="1" type="ORF">F8A88_13955</name>
</gene>
<dbReference type="RefSeq" id="WP_151151790.1">
    <property type="nucleotide sequence ID" value="NZ_WAIE01000007.1"/>
</dbReference>